<evidence type="ECO:0000256" key="5">
    <source>
        <dbReference type="ARBA" id="ARBA00022980"/>
    </source>
</evidence>
<feature type="region of interest" description="Disordered" evidence="11">
    <location>
        <begin position="305"/>
        <end position="344"/>
    </location>
</feature>
<feature type="compositionally biased region" description="Polar residues" evidence="11">
    <location>
        <begin position="506"/>
        <end position="519"/>
    </location>
</feature>
<keyword evidence="7" id="KW-0687">Ribonucleoprotein</keyword>
<evidence type="ECO:0000259" key="12">
    <source>
        <dbReference type="SMART" id="SM00363"/>
    </source>
</evidence>
<comment type="similarity">
    <text evidence="2">Belongs to the universal ribosomal protein uS4 family.</text>
</comment>
<dbReference type="FunFam" id="3.10.290.10:FF:000025">
    <property type="entry name" value="30S ribosomal subunit S4"/>
    <property type="match status" value="1"/>
</dbReference>
<feature type="compositionally biased region" description="Basic and acidic residues" evidence="11">
    <location>
        <begin position="218"/>
        <end position="237"/>
    </location>
</feature>
<feature type="region of interest" description="Disordered" evidence="11">
    <location>
        <begin position="498"/>
        <end position="519"/>
    </location>
</feature>
<evidence type="ECO:0000256" key="9">
    <source>
        <dbReference type="ARBA" id="ARBA00071419"/>
    </source>
</evidence>
<evidence type="ECO:0000256" key="2">
    <source>
        <dbReference type="ARBA" id="ARBA00007465"/>
    </source>
</evidence>
<dbReference type="PROSITE" id="PS50889">
    <property type="entry name" value="S4"/>
    <property type="match status" value="1"/>
</dbReference>
<dbReference type="PROSITE" id="PS00632">
    <property type="entry name" value="RIBOSOMAL_S4"/>
    <property type="match status" value="1"/>
</dbReference>
<dbReference type="InterPro" id="IPR036986">
    <property type="entry name" value="S4_RNA-bd_sf"/>
</dbReference>
<accession>A0A9W4MMV3</accession>
<evidence type="ECO:0000256" key="4">
    <source>
        <dbReference type="ARBA" id="ARBA00022884"/>
    </source>
</evidence>
<dbReference type="PANTHER" id="PTHR11831:SF4">
    <property type="entry name" value="SMALL RIBOSOMAL SUBUNIT PROTEIN US4M"/>
    <property type="match status" value="1"/>
</dbReference>
<dbReference type="CDD" id="cd00165">
    <property type="entry name" value="S4"/>
    <property type="match status" value="1"/>
</dbReference>
<name>A0A9W4MMV3_PENNA</name>
<keyword evidence="3 10" id="KW-0699">rRNA-binding</keyword>
<evidence type="ECO:0000256" key="11">
    <source>
        <dbReference type="SAM" id="MobiDB-lite"/>
    </source>
</evidence>
<dbReference type="InterPro" id="IPR022801">
    <property type="entry name" value="Ribosomal_uS4"/>
</dbReference>
<feature type="compositionally biased region" description="Basic and acidic residues" evidence="11">
    <location>
        <begin position="305"/>
        <end position="340"/>
    </location>
</feature>
<dbReference type="Pfam" id="PF01479">
    <property type="entry name" value="S4"/>
    <property type="match status" value="1"/>
</dbReference>
<proteinExistence type="inferred from homology"/>
<keyword evidence="6" id="KW-0496">Mitochondrion</keyword>
<feature type="compositionally biased region" description="Acidic residues" evidence="11">
    <location>
        <begin position="207"/>
        <end position="217"/>
    </location>
</feature>
<protein>
    <recommendedName>
        <fullName evidence="9">Small ribosomal subunit protein uS4m</fullName>
    </recommendedName>
</protein>
<evidence type="ECO:0000256" key="10">
    <source>
        <dbReference type="PROSITE-ProRule" id="PRU00182"/>
    </source>
</evidence>
<dbReference type="SUPFAM" id="SSF55174">
    <property type="entry name" value="Alpha-L RNA-binding motif"/>
    <property type="match status" value="1"/>
</dbReference>
<evidence type="ECO:0000256" key="3">
    <source>
        <dbReference type="ARBA" id="ARBA00022730"/>
    </source>
</evidence>
<keyword evidence="4 10" id="KW-0694">RNA-binding</keyword>
<gene>
    <name evidence="13" type="ORF">PNAL_LOCUS1315</name>
</gene>
<dbReference type="PANTHER" id="PTHR11831">
    <property type="entry name" value="30S 40S RIBOSOMAL PROTEIN"/>
    <property type="match status" value="1"/>
</dbReference>
<dbReference type="InterPro" id="IPR002942">
    <property type="entry name" value="S4_RNA-bd"/>
</dbReference>
<dbReference type="OrthoDB" id="4498420at2759"/>
<reference evidence="13" key="1">
    <citation type="submission" date="2021-07" db="EMBL/GenBank/DDBJ databases">
        <authorList>
            <person name="Branca A.L. A."/>
        </authorList>
    </citation>
    <scope>NUCLEOTIDE SEQUENCE</scope>
</reference>
<feature type="region of interest" description="Disordered" evidence="11">
    <location>
        <begin position="92"/>
        <end position="111"/>
    </location>
</feature>
<feature type="domain" description="RNA-binding S4" evidence="12">
    <location>
        <begin position="123"/>
        <end position="183"/>
    </location>
</feature>
<dbReference type="SMART" id="SM00363">
    <property type="entry name" value="S4"/>
    <property type="match status" value="1"/>
</dbReference>
<comment type="function">
    <text evidence="8">Component of the mitochondrial ribosome (mitoribosome), a dedicated translation machinery responsible for the synthesis of mitochondrial genome-encoded proteins, including at least some of the essential transmembrane subunits of the mitochondrial respiratory chain. The mitoribosomes are attached to the mitochondrial inner membrane and translation products are cotranslationally integrated into the membrane.</text>
</comment>
<feature type="region of interest" description="Disordered" evidence="11">
    <location>
        <begin position="734"/>
        <end position="773"/>
    </location>
</feature>
<comment type="subcellular location">
    <subcellularLocation>
        <location evidence="1">Mitochondrion</location>
    </subcellularLocation>
</comment>
<evidence type="ECO:0000313" key="14">
    <source>
        <dbReference type="Proteomes" id="UP001153461"/>
    </source>
</evidence>
<keyword evidence="5" id="KW-0689">Ribosomal protein</keyword>
<dbReference type="Gene3D" id="3.10.290.10">
    <property type="entry name" value="RNA-binding S4 domain"/>
    <property type="match status" value="1"/>
</dbReference>
<dbReference type="GO" id="GO:0042274">
    <property type="term" value="P:ribosomal small subunit biogenesis"/>
    <property type="evidence" value="ECO:0007669"/>
    <property type="project" value="TreeGrafter"/>
</dbReference>
<dbReference type="EMBL" id="CAJVNV010000034">
    <property type="protein sequence ID" value="CAG7980815.1"/>
    <property type="molecule type" value="Genomic_DNA"/>
</dbReference>
<evidence type="ECO:0000313" key="13">
    <source>
        <dbReference type="EMBL" id="CAG7980815.1"/>
    </source>
</evidence>
<evidence type="ECO:0000256" key="1">
    <source>
        <dbReference type="ARBA" id="ARBA00004173"/>
    </source>
</evidence>
<feature type="region of interest" description="Disordered" evidence="11">
    <location>
        <begin position="534"/>
        <end position="561"/>
    </location>
</feature>
<evidence type="ECO:0000256" key="7">
    <source>
        <dbReference type="ARBA" id="ARBA00023274"/>
    </source>
</evidence>
<feature type="compositionally biased region" description="Polar residues" evidence="11">
    <location>
        <begin position="745"/>
        <end position="754"/>
    </location>
</feature>
<feature type="compositionally biased region" description="Polar residues" evidence="11">
    <location>
        <begin position="536"/>
        <end position="548"/>
    </location>
</feature>
<evidence type="ECO:0000256" key="8">
    <source>
        <dbReference type="ARBA" id="ARBA00037226"/>
    </source>
</evidence>
<feature type="region of interest" description="Disordered" evidence="11">
    <location>
        <begin position="904"/>
        <end position="937"/>
    </location>
</feature>
<dbReference type="GO" id="GO:0005763">
    <property type="term" value="C:mitochondrial small ribosomal subunit"/>
    <property type="evidence" value="ECO:0007669"/>
    <property type="project" value="TreeGrafter"/>
</dbReference>
<dbReference type="GO" id="GO:0003735">
    <property type="term" value="F:structural constituent of ribosome"/>
    <property type="evidence" value="ECO:0007669"/>
    <property type="project" value="TreeGrafter"/>
</dbReference>
<dbReference type="Proteomes" id="UP001153461">
    <property type="component" value="Unassembled WGS sequence"/>
</dbReference>
<evidence type="ECO:0000256" key="6">
    <source>
        <dbReference type="ARBA" id="ARBA00023128"/>
    </source>
</evidence>
<feature type="compositionally biased region" description="Low complexity" evidence="11">
    <location>
        <begin position="916"/>
        <end position="937"/>
    </location>
</feature>
<dbReference type="AlphaFoldDB" id="A0A9W4MMV3"/>
<sequence>MRNRASNTLSKGKIRQSWSKYNLYNMQRFRSPPTTNRTFFQQKWSAKAASRAYHGEQVREGQWKRMFNHRIRSVIPMNASDLAADDGSLVSSGRGSGLDKGGKPAYQTRPTPYTHMTFAPLERRLDVAIFRALFASSARQARQFVIHGAVTVNGQKMKHPSYLLNPGDLFQVDPDRVLYATGHTKTPYERRQGRLTRRKGKAQGLEGAEEAEAAPEAEESKETAKEETKETEKEDTKETLKALLAQAKSVMSAGKNTLAPQRKQELRGFQQAVRRVLSRSESSTVLADSLEAQFSQLTLLLKAKRSEKNPEKKDVKPRPEDAFATDRGDAELASAKKDTEATASDKLSEAFAQATLGNEVDASELSDEEFDTLKRALTQMRDNPLDNSKTYSTPWQPRQYMSAFAFIPRYLEVNQNICAAVYLRHPVARPGSAEVPTPFGESIATPAYGWYLRRRWRLSPGPRRPANLHCWSPIAPARTTAIATAKAAVLMTRIQPHEYGRPSYRPPQNSFGTLSSGLRSGFSQASQSVSVVVRNPPTTDNASASSEETPGGANLTGSDSREGDILQTDLYYAPMPVGVAQASEGDGSRLMSGSTTNRGTKRSHNGDDEFDGDTSRQHRRLTTKEEVALFEICNRNADTFGSRSNLCKWWISIAAEFKRTHEGRSYSWHSVRRKVEMVTRQRIKFLEDQRQRGSNAPGSTAEELMNPQWLAAVDAWLPTWQRWEESENRRIAKRDELKKRRQPQPWRQNSNNGDQEPWRNLAGSSATSPTDVNGAMMSMLHQPVANNVGDAALPATSPTPSPSITGPAPPAHFLESPSTPVSASTSLKLPPGFENMFSTPQTTSQVAPLTSISTPPVPQPDGRMVSAVIETLGKLNKHIDAASGDVIDPSATSPVISALVQAASEPPVLTSPRQSQHPQVQPTLQPQPQQGPTHTQLEQMKEELRQEMQAQFRSELERERVAMEEKLDSVQRTQDLILEMLRQEPA</sequence>
<feature type="region of interest" description="Disordered" evidence="11">
    <location>
        <begin position="581"/>
        <end position="619"/>
    </location>
</feature>
<feature type="region of interest" description="Disordered" evidence="11">
    <location>
        <begin position="185"/>
        <end position="237"/>
    </location>
</feature>
<dbReference type="InterPro" id="IPR018079">
    <property type="entry name" value="Ribosomal_uS4_CS"/>
</dbReference>
<organism evidence="13 14">
    <name type="scientific">Penicillium nalgiovense</name>
    <dbReference type="NCBI Taxonomy" id="60175"/>
    <lineage>
        <taxon>Eukaryota</taxon>
        <taxon>Fungi</taxon>
        <taxon>Dikarya</taxon>
        <taxon>Ascomycota</taxon>
        <taxon>Pezizomycotina</taxon>
        <taxon>Eurotiomycetes</taxon>
        <taxon>Eurotiomycetidae</taxon>
        <taxon>Eurotiales</taxon>
        <taxon>Aspergillaceae</taxon>
        <taxon>Penicillium</taxon>
    </lineage>
</organism>
<comment type="caution">
    <text evidence="13">The sequence shown here is derived from an EMBL/GenBank/DDBJ whole genome shotgun (WGS) entry which is preliminary data.</text>
</comment>
<dbReference type="GO" id="GO:0019843">
    <property type="term" value="F:rRNA binding"/>
    <property type="evidence" value="ECO:0007669"/>
    <property type="project" value="UniProtKB-KW"/>
</dbReference>
<feature type="compositionally biased region" description="Polar residues" evidence="11">
    <location>
        <begin position="762"/>
        <end position="771"/>
    </location>
</feature>